<dbReference type="Gene3D" id="3.90.70.10">
    <property type="entry name" value="Cysteine proteinases"/>
    <property type="match status" value="1"/>
</dbReference>
<dbReference type="InterPro" id="IPR038765">
    <property type="entry name" value="Papain-like_cys_pep_sf"/>
</dbReference>
<dbReference type="GO" id="GO:0016579">
    <property type="term" value="P:protein deubiquitination"/>
    <property type="evidence" value="ECO:0007669"/>
    <property type="project" value="InterPro"/>
</dbReference>
<evidence type="ECO:0000313" key="4">
    <source>
        <dbReference type="EMBL" id="CBY32889.1"/>
    </source>
</evidence>
<keyword evidence="1" id="KW-0833">Ubl conjugation pathway</keyword>
<dbReference type="PANTHER" id="PTHR22975:SF9">
    <property type="entry name" value="ECHINUS SPLICE FORM 3"/>
    <property type="match status" value="1"/>
</dbReference>
<dbReference type="InterPro" id="IPR028889">
    <property type="entry name" value="USP"/>
</dbReference>
<gene>
    <name evidence="4" type="ORF">GSOID_T00020749001</name>
</gene>
<evidence type="ECO:0000259" key="3">
    <source>
        <dbReference type="PROSITE" id="PS50235"/>
    </source>
</evidence>
<dbReference type="SUPFAM" id="SSF54001">
    <property type="entry name" value="Cysteine proteinases"/>
    <property type="match status" value="1"/>
</dbReference>
<evidence type="ECO:0000256" key="2">
    <source>
        <dbReference type="ARBA" id="ARBA00022801"/>
    </source>
</evidence>
<dbReference type="Pfam" id="PF00443">
    <property type="entry name" value="UCH"/>
    <property type="match status" value="1"/>
</dbReference>
<organism evidence="4">
    <name type="scientific">Oikopleura dioica</name>
    <name type="common">Tunicate</name>
    <dbReference type="NCBI Taxonomy" id="34765"/>
    <lineage>
        <taxon>Eukaryota</taxon>
        <taxon>Metazoa</taxon>
        <taxon>Chordata</taxon>
        <taxon>Tunicata</taxon>
        <taxon>Appendicularia</taxon>
        <taxon>Copelata</taxon>
        <taxon>Oikopleuridae</taxon>
        <taxon>Oikopleura</taxon>
    </lineage>
</organism>
<evidence type="ECO:0000256" key="1">
    <source>
        <dbReference type="ARBA" id="ARBA00022786"/>
    </source>
</evidence>
<dbReference type="PROSITE" id="PS50235">
    <property type="entry name" value="USP_3"/>
    <property type="match status" value="1"/>
</dbReference>
<dbReference type="EMBL" id="FN654377">
    <property type="protein sequence ID" value="CBY32889.1"/>
    <property type="molecule type" value="Genomic_DNA"/>
</dbReference>
<dbReference type="InterPro" id="IPR001394">
    <property type="entry name" value="Peptidase_C19_UCH"/>
</dbReference>
<proteinExistence type="predicted"/>
<dbReference type="PANTHER" id="PTHR22975">
    <property type="entry name" value="UBIQUITIN SPECIFIC PROTEINASE"/>
    <property type="match status" value="1"/>
</dbReference>
<name>E4YBF2_OIKDI</name>
<feature type="domain" description="USP" evidence="3">
    <location>
        <begin position="1"/>
        <end position="268"/>
    </location>
</feature>
<dbReference type="InterPro" id="IPR052398">
    <property type="entry name" value="Ubiquitin_hydrolase_53/54"/>
</dbReference>
<dbReference type="Proteomes" id="UP000011014">
    <property type="component" value="Unassembled WGS sequence"/>
</dbReference>
<accession>E4YBF2</accession>
<keyword evidence="2" id="KW-0378">Hydrolase</keyword>
<dbReference type="CDD" id="cd02257">
    <property type="entry name" value="Peptidase_C19"/>
    <property type="match status" value="1"/>
</dbReference>
<dbReference type="GO" id="GO:0004843">
    <property type="term" value="F:cysteine-type deubiquitinase activity"/>
    <property type="evidence" value="ECO:0007669"/>
    <property type="project" value="InterPro"/>
</dbReference>
<reference evidence="4" key="1">
    <citation type="journal article" date="2010" name="Science">
        <title>Plasticity of animal genome architecture unmasked by rapid evolution of a pelagic tunicate.</title>
        <authorList>
            <person name="Denoeud F."/>
            <person name="Henriet S."/>
            <person name="Mungpakdee S."/>
            <person name="Aury J.M."/>
            <person name="Da Silva C."/>
            <person name="Brinkmann H."/>
            <person name="Mikhaleva J."/>
            <person name="Olsen L.C."/>
            <person name="Jubin C."/>
            <person name="Canestro C."/>
            <person name="Bouquet J.M."/>
            <person name="Danks G."/>
            <person name="Poulain J."/>
            <person name="Campsteijn C."/>
            <person name="Adamski M."/>
            <person name="Cross I."/>
            <person name="Yadetie F."/>
            <person name="Muffato M."/>
            <person name="Louis A."/>
            <person name="Butcher S."/>
            <person name="Tsagkogeorga G."/>
            <person name="Konrad A."/>
            <person name="Singh S."/>
            <person name="Jensen M.F."/>
            <person name="Cong E.H."/>
            <person name="Eikeseth-Otteraa H."/>
            <person name="Noel B."/>
            <person name="Anthouard V."/>
            <person name="Porcel B.M."/>
            <person name="Kachouri-Lafond R."/>
            <person name="Nishino A."/>
            <person name="Ugolini M."/>
            <person name="Chourrout P."/>
            <person name="Nishida H."/>
            <person name="Aasland R."/>
            <person name="Huzurbazar S."/>
            <person name="Westhof E."/>
            <person name="Delsuc F."/>
            <person name="Lehrach H."/>
            <person name="Reinhardt R."/>
            <person name="Weissenbach J."/>
            <person name="Roy S.W."/>
            <person name="Artiguenave F."/>
            <person name="Postlethwait J.H."/>
            <person name="Manak J.R."/>
            <person name="Thompson E.M."/>
            <person name="Jaillon O."/>
            <person name="Du Pasquier L."/>
            <person name="Boudinot P."/>
            <person name="Liberles D.A."/>
            <person name="Volff J.N."/>
            <person name="Philippe H."/>
            <person name="Lenhard B."/>
            <person name="Roest Crollius H."/>
            <person name="Wincker P."/>
            <person name="Chourrout D."/>
        </authorList>
    </citation>
    <scope>NUCLEOTIDE SEQUENCE [LARGE SCALE GENOMIC DNA]</scope>
</reference>
<dbReference type="AlphaFoldDB" id="E4YBF2"/>
<protein>
    <recommendedName>
        <fullName evidence="3">USP domain-containing protein</fullName>
    </recommendedName>
</protein>
<sequence>MSNPSRTISTSSYSEFAVSKGLDNHKDELRKALTIVNQSFVAGEMGDPIEAYETVLKVLCLHLTDIDNSGMQEHCDKAHCLAHQKFHHHIVELRECGECFHTTYQRESELSKWLSARDVVDLPEYTAFTKLFRQKGPEIDCGKTKGCVGKLNLRKRLENAAETFVISIGWDSQRTPLDDIRVFINKLPCRIKLSDLYDEVIGDCELLLNGIICYYGMHYTSYIYNTKMKRWVFLDDNNVKDISSSWINVMNHMTKNYQQPCMLLYSKLDKLKKLDLTYAPKKTVLDVNCQIQDVSLAAPVDNFTNMGMKEKENQELKDEEFARQFMAKLFLTPEGKCDSSLSFREFFDSPCCTAIRTEFQNLTKMMTLLELSEKTEKKAKQKMDLKEKRLKDATSIFDEKTKKRDESRKRLALSFADSEAYFNNFDGNLVH</sequence>